<dbReference type="OrthoDB" id="9813147at2"/>
<comment type="similarity">
    <text evidence="1">Belongs to the Mg-chelatase subunits D/I family. ComM subfamily.</text>
</comment>
<name>H0UPN0_9BACT</name>
<dbReference type="Pfam" id="PF13541">
    <property type="entry name" value="ChlI"/>
    <property type="match status" value="1"/>
</dbReference>
<dbReference type="InterPro" id="IPR003593">
    <property type="entry name" value="AAA+_ATPase"/>
</dbReference>
<evidence type="ECO:0000256" key="1">
    <source>
        <dbReference type="ARBA" id="ARBA00006354"/>
    </source>
</evidence>
<proteinExistence type="inferred from homology"/>
<dbReference type="InterPro" id="IPR004482">
    <property type="entry name" value="Mg_chelat-rel"/>
</dbReference>
<dbReference type="NCBIfam" id="TIGR00368">
    <property type="entry name" value="YifB family Mg chelatase-like AAA ATPase"/>
    <property type="match status" value="1"/>
</dbReference>
<dbReference type="SUPFAM" id="SSF54211">
    <property type="entry name" value="Ribosomal protein S5 domain 2-like"/>
    <property type="match status" value="1"/>
</dbReference>
<dbReference type="GO" id="GO:0005524">
    <property type="term" value="F:ATP binding"/>
    <property type="evidence" value="ECO:0007669"/>
    <property type="project" value="InterPro"/>
</dbReference>
<dbReference type="Pfam" id="PF13335">
    <property type="entry name" value="Mg_chelatase_C"/>
    <property type="match status" value="1"/>
</dbReference>
<dbReference type="RefSeq" id="WP_006583071.1">
    <property type="nucleotide sequence ID" value="NZ_CM001377.1"/>
</dbReference>
<keyword evidence="4" id="KW-1185">Reference proteome</keyword>
<dbReference type="InterPro" id="IPR027417">
    <property type="entry name" value="P-loop_NTPase"/>
</dbReference>
<evidence type="ECO:0000313" key="4">
    <source>
        <dbReference type="Proteomes" id="UP000005730"/>
    </source>
</evidence>
<dbReference type="eggNOG" id="COG0606">
    <property type="taxonomic scope" value="Bacteria"/>
</dbReference>
<dbReference type="Proteomes" id="UP000005730">
    <property type="component" value="Chromosome"/>
</dbReference>
<evidence type="ECO:0000259" key="2">
    <source>
        <dbReference type="SMART" id="SM00382"/>
    </source>
</evidence>
<dbReference type="InterPro" id="IPR000523">
    <property type="entry name" value="Mg_chelatse_chII-like_cat_dom"/>
</dbReference>
<dbReference type="SMART" id="SM00382">
    <property type="entry name" value="AAA"/>
    <property type="match status" value="1"/>
</dbReference>
<sequence length="501" mass="53435">MSLALGVTLRGIDALPVEVEVQITGGLFSINVVGLPDASVREARERVRGALRSVGVSLKGRVTVNLAPADVPKEGALLDLPMGLAMMDAAGCRLPLKGAVFIGELSLDGRLRGVRGALPAALLARGLQVPLFLPADNAPEAAMIRGAEIYGASTIEEVVRHLRGEALIPRFEGDFGEDVNDPPEVDMRDVRGHVMAKRALEVAAAGHHNLMMVGPPGSGKTMLAKALKGILPPLGDSEMIEVMAVHSVAGLKLRHGRSRPFRPVHPTASSVAICGGGSSLRPGEISLAHRGVLFLDEFPEFQRDVIEAMRGPLEDGFIRVSRSSGTVEYPCRVLLVCSANPCPCGYLGDPGGCCRCGPGEIHRYRRKLSGPILDRIDMHVTVPRLTPAELMEASAAEGESSQAVRERVVGAREVQRDRWEPMGFLCNSEVPEGILRRHVGLVREAKEMLKEAVGAFGLSGRGVSRVLRVARTVADLAGSPKVEAVHVAEALSYRNRGEAMP</sequence>
<reference evidence="3 4" key="1">
    <citation type="submission" date="2011-10" db="EMBL/GenBank/DDBJ databases">
        <title>The Noncontiguous Finished genome of Thermanaerovibrio velox DSM 12556.</title>
        <authorList>
            <consortium name="US DOE Joint Genome Institute (JGI-PGF)"/>
            <person name="Lucas S."/>
            <person name="Copeland A."/>
            <person name="Lapidus A."/>
            <person name="Glavina del Rio T."/>
            <person name="Dalin E."/>
            <person name="Tice H."/>
            <person name="Bruce D."/>
            <person name="Goodwin L."/>
            <person name="Pitluck S."/>
            <person name="Peters L."/>
            <person name="Mikhailova N."/>
            <person name="Teshima H."/>
            <person name="Kyrpides N."/>
            <person name="Mavromatis K."/>
            <person name="Ivanova N."/>
            <person name="Markowitz V."/>
            <person name="Cheng J.-F."/>
            <person name="Hugenholtz P."/>
            <person name="Woyke T."/>
            <person name="Wu D."/>
            <person name="Spring S."/>
            <person name="Brambilla E.-M."/>
            <person name="Klenk H.-P."/>
            <person name="Eisen J.A."/>
        </authorList>
    </citation>
    <scope>NUCLEOTIDE SEQUENCE [LARGE SCALE GENOMIC DNA]</scope>
    <source>
        <strain evidence="3 4">DSM 12556</strain>
    </source>
</reference>
<feature type="domain" description="AAA+ ATPase" evidence="2">
    <location>
        <begin position="206"/>
        <end position="386"/>
    </location>
</feature>
<organism evidence="3 4">
    <name type="scientific">Thermanaerovibrio velox DSM 12556</name>
    <dbReference type="NCBI Taxonomy" id="926567"/>
    <lineage>
        <taxon>Bacteria</taxon>
        <taxon>Thermotogati</taxon>
        <taxon>Synergistota</taxon>
        <taxon>Synergistia</taxon>
        <taxon>Synergistales</taxon>
        <taxon>Synergistaceae</taxon>
        <taxon>Thermanaerovibrio</taxon>
    </lineage>
</organism>
<dbReference type="PANTHER" id="PTHR32039:SF7">
    <property type="entry name" value="COMPETENCE PROTEIN COMM"/>
    <property type="match status" value="1"/>
</dbReference>
<dbReference type="SUPFAM" id="SSF52540">
    <property type="entry name" value="P-loop containing nucleoside triphosphate hydrolases"/>
    <property type="match status" value="1"/>
</dbReference>
<dbReference type="PANTHER" id="PTHR32039">
    <property type="entry name" value="MAGNESIUM-CHELATASE SUBUNIT CHLI"/>
    <property type="match status" value="1"/>
</dbReference>
<dbReference type="STRING" id="926567.TheveDRAFT_0413"/>
<dbReference type="Gene3D" id="3.30.230.10">
    <property type="match status" value="1"/>
</dbReference>
<dbReference type="InterPro" id="IPR025158">
    <property type="entry name" value="Mg_chelat-rel_C"/>
</dbReference>
<protein>
    <submittedName>
        <fullName evidence="3">Mg chelatase-related protein</fullName>
    </submittedName>
</protein>
<dbReference type="InterPro" id="IPR020568">
    <property type="entry name" value="Ribosomal_Su5_D2-typ_SF"/>
</dbReference>
<dbReference type="AlphaFoldDB" id="H0UPN0"/>
<dbReference type="InterPro" id="IPR045006">
    <property type="entry name" value="CHLI-like"/>
</dbReference>
<evidence type="ECO:0000313" key="3">
    <source>
        <dbReference type="EMBL" id="EHM09577.1"/>
    </source>
</evidence>
<dbReference type="InterPro" id="IPR014721">
    <property type="entry name" value="Ribsml_uS5_D2-typ_fold_subgr"/>
</dbReference>
<dbReference type="Gene3D" id="3.40.50.300">
    <property type="entry name" value="P-loop containing nucleotide triphosphate hydrolases"/>
    <property type="match status" value="1"/>
</dbReference>
<dbReference type="EMBL" id="CM001377">
    <property type="protein sequence ID" value="EHM09577.1"/>
    <property type="molecule type" value="Genomic_DNA"/>
</dbReference>
<gene>
    <name evidence="3" type="ORF">TheveDRAFT_0413</name>
</gene>
<accession>H0UPN0</accession>
<dbReference type="HOGENOM" id="CLU_026145_1_0_0"/>
<dbReference type="Pfam" id="PF01078">
    <property type="entry name" value="Mg_chelatase"/>
    <property type="match status" value="1"/>
</dbReference>